<dbReference type="EMBL" id="SPHZ02000005">
    <property type="protein sequence ID" value="KAF0918902.1"/>
    <property type="molecule type" value="Genomic_DNA"/>
</dbReference>
<evidence type="ECO:0000256" key="1">
    <source>
        <dbReference type="SAM" id="MobiDB-lite"/>
    </source>
</evidence>
<comment type="caution">
    <text evidence="2">The sequence shown here is derived from an EMBL/GenBank/DDBJ whole genome shotgun (WGS) entry which is preliminary data.</text>
</comment>
<feature type="compositionally biased region" description="Basic and acidic residues" evidence="1">
    <location>
        <begin position="39"/>
        <end position="59"/>
    </location>
</feature>
<reference evidence="2 3" key="1">
    <citation type="submission" date="2019-11" db="EMBL/GenBank/DDBJ databases">
        <title>Whole genome sequence of Oryza granulata.</title>
        <authorList>
            <person name="Li W."/>
        </authorList>
    </citation>
    <scope>NUCLEOTIDE SEQUENCE [LARGE SCALE GENOMIC DNA]</scope>
    <source>
        <strain evidence="3">cv. Menghai</strain>
        <tissue evidence="2">Leaf</tissue>
    </source>
</reference>
<proteinExistence type="predicted"/>
<keyword evidence="3" id="KW-1185">Reference proteome</keyword>
<gene>
    <name evidence="2" type="ORF">E2562_027341</name>
</gene>
<accession>A0A6G1E331</accession>
<protein>
    <submittedName>
        <fullName evidence="2">Uncharacterized protein</fullName>
    </submittedName>
</protein>
<name>A0A6G1E331_9ORYZ</name>
<dbReference type="AlphaFoldDB" id="A0A6G1E331"/>
<sequence length="59" mass="6354">MRKWRRGRLVSGARGRGAARKAVRERVVSLAGGVRSSAKKADWAEREGGKGQGHDGPAR</sequence>
<evidence type="ECO:0000313" key="2">
    <source>
        <dbReference type="EMBL" id="KAF0918902.1"/>
    </source>
</evidence>
<feature type="region of interest" description="Disordered" evidence="1">
    <location>
        <begin position="33"/>
        <end position="59"/>
    </location>
</feature>
<dbReference type="Proteomes" id="UP000479710">
    <property type="component" value="Unassembled WGS sequence"/>
</dbReference>
<organism evidence="2 3">
    <name type="scientific">Oryza meyeriana var. granulata</name>
    <dbReference type="NCBI Taxonomy" id="110450"/>
    <lineage>
        <taxon>Eukaryota</taxon>
        <taxon>Viridiplantae</taxon>
        <taxon>Streptophyta</taxon>
        <taxon>Embryophyta</taxon>
        <taxon>Tracheophyta</taxon>
        <taxon>Spermatophyta</taxon>
        <taxon>Magnoliopsida</taxon>
        <taxon>Liliopsida</taxon>
        <taxon>Poales</taxon>
        <taxon>Poaceae</taxon>
        <taxon>BOP clade</taxon>
        <taxon>Oryzoideae</taxon>
        <taxon>Oryzeae</taxon>
        <taxon>Oryzinae</taxon>
        <taxon>Oryza</taxon>
        <taxon>Oryza meyeriana</taxon>
    </lineage>
</organism>
<evidence type="ECO:0000313" key="3">
    <source>
        <dbReference type="Proteomes" id="UP000479710"/>
    </source>
</evidence>